<dbReference type="Gene3D" id="3.30.40.10">
    <property type="entry name" value="Zinc/RING finger domain, C3HC4 (zinc finger)"/>
    <property type="match status" value="1"/>
</dbReference>
<organism evidence="1 2">
    <name type="scientific">Haemaphysalis longicornis</name>
    <name type="common">Bush tick</name>
    <dbReference type="NCBI Taxonomy" id="44386"/>
    <lineage>
        <taxon>Eukaryota</taxon>
        <taxon>Metazoa</taxon>
        <taxon>Ecdysozoa</taxon>
        <taxon>Arthropoda</taxon>
        <taxon>Chelicerata</taxon>
        <taxon>Arachnida</taxon>
        <taxon>Acari</taxon>
        <taxon>Parasitiformes</taxon>
        <taxon>Ixodida</taxon>
        <taxon>Ixodoidea</taxon>
        <taxon>Ixodidae</taxon>
        <taxon>Haemaphysalinae</taxon>
        <taxon>Haemaphysalis</taxon>
    </lineage>
</organism>
<comment type="caution">
    <text evidence="1">The sequence shown here is derived from an EMBL/GenBank/DDBJ whole genome shotgun (WGS) entry which is preliminary data.</text>
</comment>
<dbReference type="OrthoDB" id="6514047at2759"/>
<dbReference type="Proteomes" id="UP000821853">
    <property type="component" value="Unassembled WGS sequence"/>
</dbReference>
<gene>
    <name evidence="1" type="ORF">HPB48_013935</name>
</gene>
<evidence type="ECO:0000313" key="1">
    <source>
        <dbReference type="EMBL" id="KAH9378435.1"/>
    </source>
</evidence>
<dbReference type="AlphaFoldDB" id="A0A9J6GTD3"/>
<dbReference type="EMBL" id="JABSTR010000008">
    <property type="protein sequence ID" value="KAH9378435.1"/>
    <property type="molecule type" value="Genomic_DNA"/>
</dbReference>
<proteinExistence type="predicted"/>
<dbReference type="InterPro" id="IPR013083">
    <property type="entry name" value="Znf_RING/FYVE/PHD"/>
</dbReference>
<keyword evidence="2" id="KW-1185">Reference proteome</keyword>
<evidence type="ECO:0000313" key="2">
    <source>
        <dbReference type="Proteomes" id="UP000821853"/>
    </source>
</evidence>
<protein>
    <submittedName>
        <fullName evidence="1">Uncharacterized protein</fullName>
    </submittedName>
</protein>
<sequence length="126" mass="14051">MSSGLDVVCTKCTDSLNGDESSLLWYECKDLYHLGECSGVSQAAYKSIRDEYKKSWKSPRCRKNKSGPSRAKPTQDATIATVLLEINRKLDELMPLTNTVKEIEASIKAISDKYESILCDVAKHDS</sequence>
<accession>A0A9J6GTD3</accession>
<name>A0A9J6GTD3_HAELO</name>
<dbReference type="VEuPathDB" id="VectorBase:HLOH_062699"/>
<reference evidence="1 2" key="1">
    <citation type="journal article" date="2020" name="Cell">
        <title>Large-Scale Comparative Analyses of Tick Genomes Elucidate Their Genetic Diversity and Vector Capacities.</title>
        <authorList>
            <consortium name="Tick Genome and Microbiome Consortium (TIGMIC)"/>
            <person name="Jia N."/>
            <person name="Wang J."/>
            <person name="Shi W."/>
            <person name="Du L."/>
            <person name="Sun Y."/>
            <person name="Zhan W."/>
            <person name="Jiang J.F."/>
            <person name="Wang Q."/>
            <person name="Zhang B."/>
            <person name="Ji P."/>
            <person name="Bell-Sakyi L."/>
            <person name="Cui X.M."/>
            <person name="Yuan T.T."/>
            <person name="Jiang B.G."/>
            <person name="Yang W.F."/>
            <person name="Lam T.T."/>
            <person name="Chang Q.C."/>
            <person name="Ding S.J."/>
            <person name="Wang X.J."/>
            <person name="Zhu J.G."/>
            <person name="Ruan X.D."/>
            <person name="Zhao L."/>
            <person name="Wei J.T."/>
            <person name="Ye R.Z."/>
            <person name="Que T.C."/>
            <person name="Du C.H."/>
            <person name="Zhou Y.H."/>
            <person name="Cheng J.X."/>
            <person name="Dai P.F."/>
            <person name="Guo W.B."/>
            <person name="Han X.H."/>
            <person name="Huang E.J."/>
            <person name="Li L.F."/>
            <person name="Wei W."/>
            <person name="Gao Y.C."/>
            <person name="Liu J.Z."/>
            <person name="Shao H.Z."/>
            <person name="Wang X."/>
            <person name="Wang C.C."/>
            <person name="Yang T.C."/>
            <person name="Huo Q.B."/>
            <person name="Li W."/>
            <person name="Chen H.Y."/>
            <person name="Chen S.E."/>
            <person name="Zhou L.G."/>
            <person name="Ni X.B."/>
            <person name="Tian J.H."/>
            <person name="Sheng Y."/>
            <person name="Liu T."/>
            <person name="Pan Y.S."/>
            <person name="Xia L.Y."/>
            <person name="Li J."/>
            <person name="Zhao F."/>
            <person name="Cao W.C."/>
        </authorList>
    </citation>
    <scope>NUCLEOTIDE SEQUENCE [LARGE SCALE GENOMIC DNA]</scope>
    <source>
        <strain evidence="1">HaeL-2018</strain>
    </source>
</reference>